<comment type="caution">
    <text evidence="2">The sequence shown here is derived from an EMBL/GenBank/DDBJ whole genome shotgun (WGS) entry which is preliminary data.</text>
</comment>
<gene>
    <name evidence="2" type="ORF">NBRC116598_33600</name>
</gene>
<keyword evidence="1" id="KW-0812">Transmembrane</keyword>
<dbReference type="EMBL" id="BAABWU010000016">
    <property type="protein sequence ID" value="GAA6197915.1"/>
    <property type="molecule type" value="Genomic_DNA"/>
</dbReference>
<dbReference type="RefSeq" id="WP_353401711.1">
    <property type="nucleotide sequence ID" value="NZ_BAABWU010000016.1"/>
</dbReference>
<evidence type="ECO:0000313" key="3">
    <source>
        <dbReference type="Proteomes" id="UP001441944"/>
    </source>
</evidence>
<feature type="transmembrane region" description="Helical" evidence="1">
    <location>
        <begin position="137"/>
        <end position="158"/>
    </location>
</feature>
<evidence type="ECO:0000256" key="1">
    <source>
        <dbReference type="SAM" id="Phobius"/>
    </source>
</evidence>
<protein>
    <submittedName>
        <fullName evidence="2">Uncharacterized protein</fullName>
    </submittedName>
</protein>
<keyword evidence="3" id="KW-1185">Reference proteome</keyword>
<accession>A0ABQ0APW2</accession>
<sequence>MVKHVVMDIKNLDIKVSGLEMVDPPKLSFKVVIELDKKMEKGADKDPLLQQEFQAAARDVLDQTKETIEKKCKIFDKLFVQMVNKGASEKEMQKQLKGLNDAIKNDVKVAEKGAELAAAKAWSDLQKKRKEWSKFKIKIGVSIVGTLAGLAVSIAAMATSPFSGGAGAAFAIIGFIKSGVSLAQDVGKLAINIDQSKAILVKNLAVVEKAASNPALNATNEASAAVFQEFLGVSQPSVKTVEDAADTLKAKYAQMIVKMHDLSKTLAKILKEQDKLKKEFLTEVGNKLKKHPVKDKKAQLVMISKALDTALAKNYAAVQSAIDKIQAMYGAARKWADNIKDLMKRVKALTIKDPKALKVFREALKFAALGLSPIDGNSIATGVKDLALGVGGAAGGYVYDKLTSKALDGTVFDAA</sequence>
<organism evidence="2 3">
    <name type="scientific">Pseudophaeobacter arcticus</name>
    <dbReference type="NCBI Taxonomy" id="385492"/>
    <lineage>
        <taxon>Bacteria</taxon>
        <taxon>Pseudomonadati</taxon>
        <taxon>Pseudomonadota</taxon>
        <taxon>Alphaproteobacteria</taxon>
        <taxon>Rhodobacterales</taxon>
        <taxon>Paracoccaceae</taxon>
        <taxon>Pseudophaeobacter</taxon>
    </lineage>
</organism>
<name>A0ABQ0APW2_9RHOB</name>
<keyword evidence="1" id="KW-1133">Transmembrane helix</keyword>
<reference evidence="2 3" key="1">
    <citation type="submission" date="2024-04" db="EMBL/GenBank/DDBJ databases">
        <title>Draft genome sequence of Pseudophaeobacter arcticus NBRC 116598.</title>
        <authorList>
            <person name="Miyakawa T."/>
            <person name="Kusuya Y."/>
            <person name="Miura T."/>
        </authorList>
    </citation>
    <scope>NUCLEOTIDE SEQUENCE [LARGE SCALE GENOMIC DNA]</scope>
    <source>
        <strain evidence="2 3">SU-CL00105</strain>
    </source>
</reference>
<proteinExistence type="predicted"/>
<keyword evidence="1" id="KW-0472">Membrane</keyword>
<dbReference type="Proteomes" id="UP001441944">
    <property type="component" value="Unassembled WGS sequence"/>
</dbReference>
<evidence type="ECO:0000313" key="2">
    <source>
        <dbReference type="EMBL" id="GAA6197915.1"/>
    </source>
</evidence>